<dbReference type="SUPFAM" id="SSF56214">
    <property type="entry name" value="4'-phosphopantetheinyl transferase"/>
    <property type="match status" value="1"/>
</dbReference>
<dbReference type="Gene3D" id="3.90.470.20">
    <property type="entry name" value="4'-phosphopantetheinyl transferase domain"/>
    <property type="match status" value="1"/>
</dbReference>
<dbReference type="RefSeq" id="WP_086520118.1">
    <property type="nucleotide sequence ID" value="NZ_MDJW01000002.1"/>
</dbReference>
<name>A0A251Z4E1_9MICO</name>
<evidence type="ECO:0000313" key="2">
    <source>
        <dbReference type="Proteomes" id="UP000194837"/>
    </source>
</evidence>
<gene>
    <name evidence="1" type="primary">acpS_1</name>
    <name evidence="1" type="ORF">BFL34_00173</name>
</gene>
<dbReference type="Proteomes" id="UP000194837">
    <property type="component" value="Unassembled WGS sequence"/>
</dbReference>
<sequence length="112" mass="12311">MLGIDFISVRRIERLCGREWYRRFWFTDAELERLRAMPDPGESCAAAVAMKEAVMKASGRGFRQGVRPTMVTLDWSTSGSPRASLGGRRFAITATHSDGYALAAALDLGGAR</sequence>
<dbReference type="InterPro" id="IPR008278">
    <property type="entry name" value="4-PPantetheinyl_Trfase_dom"/>
</dbReference>
<dbReference type="AlphaFoldDB" id="A0A251Z4E1"/>
<comment type="caution">
    <text evidence="1">The sequence shown here is derived from an EMBL/GenBank/DDBJ whole genome shotgun (WGS) entry which is preliminary data.</text>
</comment>
<reference evidence="1 2" key="1">
    <citation type="submission" date="2016-08" db="EMBL/GenBank/DDBJ databases">
        <title>Genome sequence of Clavibacter michiganensis spp strain CFBP7494.</title>
        <authorList>
            <person name="Thapa S.P."/>
            <person name="Coaker G."/>
            <person name="Jacques M.-A."/>
        </authorList>
    </citation>
    <scope>NUCLEOTIDE SEQUENCE [LARGE SCALE GENOMIC DNA]</scope>
    <source>
        <strain evidence="1">CFBP7494</strain>
    </source>
</reference>
<dbReference type="EMBL" id="MDJW01000002">
    <property type="protein sequence ID" value="OUE22648.1"/>
    <property type="molecule type" value="Genomic_DNA"/>
</dbReference>
<protein>
    <submittedName>
        <fullName evidence="1">Holo-[acyl-carrier-protein] synthase</fullName>
    </submittedName>
</protein>
<proteinExistence type="predicted"/>
<accession>A0A251Z4E1</accession>
<dbReference type="GO" id="GO:0000287">
    <property type="term" value="F:magnesium ion binding"/>
    <property type="evidence" value="ECO:0007669"/>
    <property type="project" value="InterPro"/>
</dbReference>
<dbReference type="GO" id="GO:0008897">
    <property type="term" value="F:holo-[acyl-carrier-protein] synthase activity"/>
    <property type="evidence" value="ECO:0007669"/>
    <property type="project" value="InterPro"/>
</dbReference>
<dbReference type="Pfam" id="PF01648">
    <property type="entry name" value="ACPS"/>
    <property type="match status" value="1"/>
</dbReference>
<dbReference type="InterPro" id="IPR037143">
    <property type="entry name" value="4-PPantetheinyl_Trfase_dom_sf"/>
</dbReference>
<organism evidence="1 2">
    <name type="scientific">Clavibacter michiganensis</name>
    <dbReference type="NCBI Taxonomy" id="28447"/>
    <lineage>
        <taxon>Bacteria</taxon>
        <taxon>Bacillati</taxon>
        <taxon>Actinomycetota</taxon>
        <taxon>Actinomycetes</taxon>
        <taxon>Micrococcales</taxon>
        <taxon>Microbacteriaceae</taxon>
        <taxon>Clavibacter</taxon>
    </lineage>
</organism>
<evidence type="ECO:0000313" key="1">
    <source>
        <dbReference type="EMBL" id="OUE22648.1"/>
    </source>
</evidence>